<dbReference type="AlphaFoldDB" id="A0A0C9XND3"/>
<organism evidence="1 2">
    <name type="scientific">Laccaria amethystina LaAM-08-1</name>
    <dbReference type="NCBI Taxonomy" id="1095629"/>
    <lineage>
        <taxon>Eukaryota</taxon>
        <taxon>Fungi</taxon>
        <taxon>Dikarya</taxon>
        <taxon>Basidiomycota</taxon>
        <taxon>Agaricomycotina</taxon>
        <taxon>Agaricomycetes</taxon>
        <taxon>Agaricomycetidae</taxon>
        <taxon>Agaricales</taxon>
        <taxon>Agaricineae</taxon>
        <taxon>Hydnangiaceae</taxon>
        <taxon>Laccaria</taxon>
    </lineage>
</organism>
<dbReference type="HOGENOM" id="CLU_2073525_0_0_1"/>
<gene>
    <name evidence="1" type="ORF">K443DRAFT_188962</name>
</gene>
<proteinExistence type="predicted"/>
<reference evidence="2" key="2">
    <citation type="submission" date="2015-01" db="EMBL/GenBank/DDBJ databases">
        <title>Evolutionary Origins and Diversification of the Mycorrhizal Mutualists.</title>
        <authorList>
            <consortium name="DOE Joint Genome Institute"/>
            <consortium name="Mycorrhizal Genomics Consortium"/>
            <person name="Kohler A."/>
            <person name="Kuo A."/>
            <person name="Nagy L.G."/>
            <person name="Floudas D."/>
            <person name="Copeland A."/>
            <person name="Barry K.W."/>
            <person name="Cichocki N."/>
            <person name="Veneault-Fourrey C."/>
            <person name="LaButti K."/>
            <person name="Lindquist E.A."/>
            <person name="Lipzen A."/>
            <person name="Lundell T."/>
            <person name="Morin E."/>
            <person name="Murat C."/>
            <person name="Riley R."/>
            <person name="Ohm R."/>
            <person name="Sun H."/>
            <person name="Tunlid A."/>
            <person name="Henrissat B."/>
            <person name="Grigoriev I.V."/>
            <person name="Hibbett D.S."/>
            <person name="Martin F."/>
        </authorList>
    </citation>
    <scope>NUCLEOTIDE SEQUENCE [LARGE SCALE GENOMIC DNA]</scope>
    <source>
        <strain evidence="2">LaAM-08-1</strain>
    </source>
</reference>
<dbReference type="EMBL" id="KN838655">
    <property type="protein sequence ID" value="KIJ99036.1"/>
    <property type="molecule type" value="Genomic_DNA"/>
</dbReference>
<evidence type="ECO:0000313" key="1">
    <source>
        <dbReference type="EMBL" id="KIJ99036.1"/>
    </source>
</evidence>
<dbReference type="Proteomes" id="UP000054477">
    <property type="component" value="Unassembled WGS sequence"/>
</dbReference>
<evidence type="ECO:0000313" key="2">
    <source>
        <dbReference type="Proteomes" id="UP000054477"/>
    </source>
</evidence>
<accession>A0A0C9XND3</accession>
<name>A0A0C9XND3_9AGAR</name>
<keyword evidence="2" id="KW-1185">Reference proteome</keyword>
<protein>
    <submittedName>
        <fullName evidence="1">Uncharacterized protein</fullName>
    </submittedName>
</protein>
<sequence>MAVVRFAFLKVSSIGPPVLKPGWSFFNLEPTSFVTNNYGMCSSDSFCKRPIVISCRRDHFSVKRHSDNSRHLEGDIHTSLLCQGDAGRLVLLSFLGVAAPRFDHTSPYYLANLGSWRV</sequence>
<reference evidence="1 2" key="1">
    <citation type="submission" date="2014-04" db="EMBL/GenBank/DDBJ databases">
        <authorList>
            <consortium name="DOE Joint Genome Institute"/>
            <person name="Kuo A."/>
            <person name="Kohler A."/>
            <person name="Nagy L.G."/>
            <person name="Floudas D."/>
            <person name="Copeland A."/>
            <person name="Barry K.W."/>
            <person name="Cichocki N."/>
            <person name="Veneault-Fourrey C."/>
            <person name="LaButti K."/>
            <person name="Lindquist E.A."/>
            <person name="Lipzen A."/>
            <person name="Lundell T."/>
            <person name="Morin E."/>
            <person name="Murat C."/>
            <person name="Sun H."/>
            <person name="Tunlid A."/>
            <person name="Henrissat B."/>
            <person name="Grigoriev I.V."/>
            <person name="Hibbett D.S."/>
            <person name="Martin F."/>
            <person name="Nordberg H.P."/>
            <person name="Cantor M.N."/>
            <person name="Hua S.X."/>
        </authorList>
    </citation>
    <scope>NUCLEOTIDE SEQUENCE [LARGE SCALE GENOMIC DNA]</scope>
    <source>
        <strain evidence="1 2">LaAM-08-1</strain>
    </source>
</reference>